<protein>
    <submittedName>
        <fullName evidence="2">Uncharacterized protein</fullName>
    </submittedName>
</protein>
<name>A0A9K3PF06_9STRA</name>
<dbReference type="Proteomes" id="UP000693970">
    <property type="component" value="Unassembled WGS sequence"/>
</dbReference>
<dbReference type="EMBL" id="JAGRRH010000023">
    <property type="protein sequence ID" value="KAG7344411.1"/>
    <property type="molecule type" value="Genomic_DNA"/>
</dbReference>
<keyword evidence="1" id="KW-0732">Signal</keyword>
<proteinExistence type="predicted"/>
<dbReference type="AlphaFoldDB" id="A0A9K3PF06"/>
<organism evidence="2 3">
    <name type="scientific">Nitzschia inconspicua</name>
    <dbReference type="NCBI Taxonomy" id="303405"/>
    <lineage>
        <taxon>Eukaryota</taxon>
        <taxon>Sar</taxon>
        <taxon>Stramenopiles</taxon>
        <taxon>Ochrophyta</taxon>
        <taxon>Bacillariophyta</taxon>
        <taxon>Bacillariophyceae</taxon>
        <taxon>Bacillariophycidae</taxon>
        <taxon>Bacillariales</taxon>
        <taxon>Bacillariaceae</taxon>
        <taxon>Nitzschia</taxon>
    </lineage>
</organism>
<dbReference type="PROSITE" id="PS51257">
    <property type="entry name" value="PROKAR_LIPOPROTEIN"/>
    <property type="match status" value="1"/>
</dbReference>
<feature type="signal peptide" evidence="1">
    <location>
        <begin position="1"/>
        <end position="22"/>
    </location>
</feature>
<evidence type="ECO:0000313" key="3">
    <source>
        <dbReference type="Proteomes" id="UP000693970"/>
    </source>
</evidence>
<keyword evidence="3" id="KW-1185">Reference proteome</keyword>
<comment type="caution">
    <text evidence="2">The sequence shown here is derived from an EMBL/GenBank/DDBJ whole genome shotgun (WGS) entry which is preliminary data.</text>
</comment>
<evidence type="ECO:0000313" key="2">
    <source>
        <dbReference type="EMBL" id="KAG7344411.1"/>
    </source>
</evidence>
<feature type="chain" id="PRO_5039941497" evidence="1">
    <location>
        <begin position="23"/>
        <end position="132"/>
    </location>
</feature>
<gene>
    <name evidence="2" type="ORF">IV203_022419</name>
</gene>
<reference evidence="2" key="1">
    <citation type="journal article" date="2021" name="Sci. Rep.">
        <title>Diploid genomic architecture of Nitzschia inconspicua, an elite biomass production diatom.</title>
        <authorList>
            <person name="Oliver A."/>
            <person name="Podell S."/>
            <person name="Pinowska A."/>
            <person name="Traller J.C."/>
            <person name="Smith S.R."/>
            <person name="McClure R."/>
            <person name="Beliaev A."/>
            <person name="Bohutskyi P."/>
            <person name="Hill E.A."/>
            <person name="Rabines A."/>
            <person name="Zheng H."/>
            <person name="Allen L.Z."/>
            <person name="Kuo A."/>
            <person name="Grigoriev I.V."/>
            <person name="Allen A.E."/>
            <person name="Hazlebeck D."/>
            <person name="Allen E.E."/>
        </authorList>
    </citation>
    <scope>NUCLEOTIDE SEQUENCE</scope>
    <source>
        <strain evidence="2">Hildebrandi</strain>
    </source>
</reference>
<evidence type="ECO:0000256" key="1">
    <source>
        <dbReference type="SAM" id="SignalP"/>
    </source>
</evidence>
<sequence length="132" mass="14788">MKKNILFTAATFCFLIVSACQAFLTSQGAYFQRTTSMLNLHPDQAEELVECAQDFMRQSLEEKEEAAKLLSIDISQKLKAETVAVHGCDDRKELSSTGPMSWVRSRLWLFRPRQCGSPRDVGTASIASKKLP</sequence>
<reference evidence="2" key="2">
    <citation type="submission" date="2021-04" db="EMBL/GenBank/DDBJ databases">
        <authorList>
            <person name="Podell S."/>
        </authorList>
    </citation>
    <scope>NUCLEOTIDE SEQUENCE</scope>
    <source>
        <strain evidence="2">Hildebrandi</strain>
    </source>
</reference>
<accession>A0A9K3PF06</accession>